<dbReference type="Proteomes" id="UP000325577">
    <property type="component" value="Linkage Group LG6"/>
</dbReference>
<proteinExistence type="predicted"/>
<evidence type="ECO:0000313" key="2">
    <source>
        <dbReference type="Proteomes" id="UP000325577"/>
    </source>
</evidence>
<protein>
    <submittedName>
        <fullName evidence="1">Uncharacterized protein</fullName>
    </submittedName>
</protein>
<gene>
    <name evidence="1" type="ORF">F0562_013418</name>
</gene>
<sequence length="84" mass="9549">MEQRWVWDRRWQDGTIVNGVALEAVDRTVVEIKGKEDFEDGTVVATMVNFDMDKDEDESSSRSSVADVAASPVMTRKRLRMGLQ</sequence>
<accession>A0A5J4ZNV7</accession>
<evidence type="ECO:0000313" key="1">
    <source>
        <dbReference type="EMBL" id="KAA8519162.1"/>
    </source>
</evidence>
<name>A0A5J4ZNV7_9ASTE</name>
<dbReference type="AlphaFoldDB" id="A0A5J4ZNV7"/>
<reference evidence="1 2" key="1">
    <citation type="submission" date="2019-09" db="EMBL/GenBank/DDBJ databases">
        <title>A chromosome-level genome assembly of the Chinese tupelo Nyssa sinensis.</title>
        <authorList>
            <person name="Yang X."/>
            <person name="Kang M."/>
            <person name="Yang Y."/>
            <person name="Xiong H."/>
            <person name="Wang M."/>
            <person name="Zhang Z."/>
            <person name="Wang Z."/>
            <person name="Wu H."/>
            <person name="Ma T."/>
            <person name="Liu J."/>
            <person name="Xi Z."/>
        </authorList>
    </citation>
    <scope>NUCLEOTIDE SEQUENCE [LARGE SCALE GENOMIC DNA]</scope>
    <source>
        <strain evidence="1">J267</strain>
        <tissue evidence="1">Leaf</tissue>
    </source>
</reference>
<dbReference type="EMBL" id="CM018049">
    <property type="protein sequence ID" value="KAA8519162.1"/>
    <property type="molecule type" value="Genomic_DNA"/>
</dbReference>
<keyword evidence="2" id="KW-1185">Reference proteome</keyword>
<organism evidence="1 2">
    <name type="scientific">Nyssa sinensis</name>
    <dbReference type="NCBI Taxonomy" id="561372"/>
    <lineage>
        <taxon>Eukaryota</taxon>
        <taxon>Viridiplantae</taxon>
        <taxon>Streptophyta</taxon>
        <taxon>Embryophyta</taxon>
        <taxon>Tracheophyta</taxon>
        <taxon>Spermatophyta</taxon>
        <taxon>Magnoliopsida</taxon>
        <taxon>eudicotyledons</taxon>
        <taxon>Gunneridae</taxon>
        <taxon>Pentapetalae</taxon>
        <taxon>asterids</taxon>
        <taxon>Cornales</taxon>
        <taxon>Nyssaceae</taxon>
        <taxon>Nyssa</taxon>
    </lineage>
</organism>